<dbReference type="Proteomes" id="UP000230233">
    <property type="component" value="Chromosome IV"/>
</dbReference>
<keyword evidence="3" id="KW-1185">Reference proteome</keyword>
<protein>
    <submittedName>
        <fullName evidence="2">Uncharacterized protein</fullName>
    </submittedName>
</protein>
<dbReference type="OrthoDB" id="5872878at2759"/>
<dbReference type="EMBL" id="PDUG01000004">
    <property type="protein sequence ID" value="PIC35964.1"/>
    <property type="molecule type" value="Genomic_DNA"/>
</dbReference>
<proteinExistence type="predicted"/>
<dbReference type="AlphaFoldDB" id="A0A2G5U8V3"/>
<evidence type="ECO:0000313" key="3">
    <source>
        <dbReference type="Proteomes" id="UP000230233"/>
    </source>
</evidence>
<comment type="caution">
    <text evidence="2">The sequence shown here is derived from an EMBL/GenBank/DDBJ whole genome shotgun (WGS) entry which is preliminary data.</text>
</comment>
<name>A0A2G5U8V3_9PELO</name>
<evidence type="ECO:0000313" key="2">
    <source>
        <dbReference type="EMBL" id="PIC35964.1"/>
    </source>
</evidence>
<accession>A0A2G5U8V3</accession>
<feature type="region of interest" description="Disordered" evidence="1">
    <location>
        <begin position="198"/>
        <end position="258"/>
    </location>
</feature>
<feature type="region of interest" description="Disordered" evidence="1">
    <location>
        <begin position="1"/>
        <end position="38"/>
    </location>
</feature>
<gene>
    <name evidence="2" type="primary">Cni-Y37E11AL.3</name>
    <name evidence="2" type="synonym">Cnig_chr_IV.g15140</name>
    <name evidence="2" type="ORF">B9Z55_015140</name>
</gene>
<reference evidence="3" key="1">
    <citation type="submission" date="2017-10" db="EMBL/GenBank/DDBJ databases">
        <title>Rapid genome shrinkage in a self-fertile nematode reveals novel sperm competition proteins.</title>
        <authorList>
            <person name="Yin D."/>
            <person name="Schwarz E.M."/>
            <person name="Thomas C.G."/>
            <person name="Felde R.L."/>
            <person name="Korf I.F."/>
            <person name="Cutter A.D."/>
            <person name="Schartner C.M."/>
            <person name="Ralston E.J."/>
            <person name="Meyer B.J."/>
            <person name="Haag E.S."/>
        </authorList>
    </citation>
    <scope>NUCLEOTIDE SEQUENCE [LARGE SCALE GENOMIC DNA]</scope>
    <source>
        <strain evidence="3">JU1422</strain>
    </source>
</reference>
<organism evidence="2 3">
    <name type="scientific">Caenorhabditis nigoni</name>
    <dbReference type="NCBI Taxonomy" id="1611254"/>
    <lineage>
        <taxon>Eukaryota</taxon>
        <taxon>Metazoa</taxon>
        <taxon>Ecdysozoa</taxon>
        <taxon>Nematoda</taxon>
        <taxon>Chromadorea</taxon>
        <taxon>Rhabditida</taxon>
        <taxon>Rhabditina</taxon>
        <taxon>Rhabditomorpha</taxon>
        <taxon>Rhabditoidea</taxon>
        <taxon>Rhabditidae</taxon>
        <taxon>Peloderinae</taxon>
        <taxon>Caenorhabditis</taxon>
    </lineage>
</organism>
<feature type="compositionally biased region" description="Basic and acidic residues" evidence="1">
    <location>
        <begin position="219"/>
        <end position="247"/>
    </location>
</feature>
<evidence type="ECO:0000256" key="1">
    <source>
        <dbReference type="SAM" id="MobiDB-lite"/>
    </source>
</evidence>
<sequence>MRCTREAMKRKSNVVLRDENNHKRQKSISKEGTPVREENLTSDGMISNLHEIVNQVLEDDGLPEAAIIELKGFDASATTMEEYMQKREEIRRMVGDSEFFDRKTELNLGIASLAGCQLEVDKRVTTRRMSRKLQDECGINEKDMLYKGLDYHGTESRVSKELRDSRQASIIESCVDFQKQMQWKIGIMDQVAAKAQKTSTSQLGKTYPMSDGPSVRTRGGQDKQREDMKKKQKELEAMRKNRKRNDPNDPFQTPQKKLEFNALDERRIIENYQLEVASEVRTHRPFVSRSIAPIPYNINILDDESDSDDE</sequence>